<name>D4B8F4_9ENTR</name>
<organism evidence="1 2">
    <name type="scientific">Citrobacter youngae ATCC 29220</name>
    <dbReference type="NCBI Taxonomy" id="500640"/>
    <lineage>
        <taxon>Bacteria</taxon>
        <taxon>Pseudomonadati</taxon>
        <taxon>Pseudomonadota</taxon>
        <taxon>Gammaproteobacteria</taxon>
        <taxon>Enterobacterales</taxon>
        <taxon>Enterobacteriaceae</taxon>
        <taxon>Citrobacter</taxon>
        <taxon>Citrobacter freundii complex</taxon>
    </lineage>
</organism>
<dbReference type="EMBL" id="ABWL02000002">
    <property type="protein sequence ID" value="EFE10326.1"/>
    <property type="molecule type" value="Genomic_DNA"/>
</dbReference>
<gene>
    <name evidence="1" type="ORF">CIT292_06496</name>
</gene>
<accession>D4B8F4</accession>
<evidence type="ECO:0000313" key="1">
    <source>
        <dbReference type="EMBL" id="EFE10326.1"/>
    </source>
</evidence>
<protein>
    <submittedName>
        <fullName evidence="1">Uncharacterized protein</fullName>
    </submittedName>
</protein>
<evidence type="ECO:0000313" key="2">
    <source>
        <dbReference type="Proteomes" id="UP000003880"/>
    </source>
</evidence>
<dbReference type="HOGENOM" id="CLU_2647981_0_0_6"/>
<sequence length="76" mass="8353">MAKKLMVILFTHAIFTGKAINIHGVNLIGESIGYIRLLTFHPEIDNFPTKNGLSVLTLFLNSISFSPATKIPIKNA</sequence>
<proteinExistence type="predicted"/>
<reference evidence="1 2" key="1">
    <citation type="submission" date="2010-02" db="EMBL/GenBank/DDBJ databases">
        <authorList>
            <person name="Weinstock G."/>
            <person name="Sodergren E."/>
            <person name="Clifton S."/>
            <person name="Fulton L."/>
            <person name="Fulton B."/>
            <person name="Courtney L."/>
            <person name="Fronick C."/>
            <person name="Harrison M."/>
            <person name="Strong C."/>
            <person name="Farmer C."/>
            <person name="Delahaunty K."/>
            <person name="Markovic C."/>
            <person name="Hall O."/>
            <person name="Minx P."/>
            <person name="Tomlinson C."/>
            <person name="Mitreva M."/>
            <person name="Nelson J."/>
            <person name="Hou S."/>
            <person name="Wollam A."/>
            <person name="Pepin K.H."/>
            <person name="Johnson M."/>
            <person name="Bhonagiri V."/>
            <person name="Zhang X."/>
            <person name="Suruliraj S."/>
            <person name="Warren W."/>
            <person name="Chinwalla A."/>
            <person name="Mardis E.R."/>
            <person name="Wilson R.K."/>
        </authorList>
    </citation>
    <scope>NUCLEOTIDE SEQUENCE [LARGE SCALE GENOMIC DNA]</scope>
    <source>
        <strain evidence="1 2">ATCC 29220</strain>
    </source>
</reference>
<dbReference type="RefSeq" id="WP_006683941.1">
    <property type="nucleotide sequence ID" value="NZ_GG730299.1"/>
</dbReference>
<comment type="caution">
    <text evidence="1">The sequence shown here is derived from an EMBL/GenBank/DDBJ whole genome shotgun (WGS) entry which is preliminary data.</text>
</comment>
<dbReference type="Proteomes" id="UP000003880">
    <property type="component" value="Unassembled WGS sequence"/>
</dbReference>
<dbReference type="AlphaFoldDB" id="D4B8F4"/>